<dbReference type="Proteomes" id="UP000186817">
    <property type="component" value="Unassembled WGS sequence"/>
</dbReference>
<organism evidence="3 4">
    <name type="scientific">Symbiodinium microadriaticum</name>
    <name type="common">Dinoflagellate</name>
    <name type="synonym">Zooxanthella microadriatica</name>
    <dbReference type="NCBI Taxonomy" id="2951"/>
    <lineage>
        <taxon>Eukaryota</taxon>
        <taxon>Sar</taxon>
        <taxon>Alveolata</taxon>
        <taxon>Dinophyceae</taxon>
        <taxon>Suessiales</taxon>
        <taxon>Symbiodiniaceae</taxon>
        <taxon>Symbiodinium</taxon>
    </lineage>
</organism>
<evidence type="ECO:0000256" key="2">
    <source>
        <dbReference type="SAM" id="Phobius"/>
    </source>
</evidence>
<keyword evidence="2" id="KW-0812">Transmembrane</keyword>
<feature type="transmembrane region" description="Helical" evidence="2">
    <location>
        <begin position="67"/>
        <end position="94"/>
    </location>
</feature>
<sequence>MTVNRSKLSYLDAQQDTGRYVQEPVLWCIAFGDNGPTAIPLSATCLAMMMYWALLMDFTLLSMRISAFVLVCGNVLADVGLFSLALLFLILAFATSISSLNHRLAEFDGVPELRVLVAVARQMTLGMFPPAKYGDFRSEIAVLVAVSVFVATADDDWVLVGQGTGEDNFIVRLTEEAGSARQNGSLIDSARSQTRALWPERGATKIGNGVSGTASAADTLIEVAQLNQSYRDIFEDMQGFARLNRASVTSDIIDQMSRKKWSKFLSFEDPLEFNEGALPLAGLPPCTKVGMAGGIQVLEPANANMVTEDIIKRYGGPTAPSTPWPQVSPIDDPDCMEPDEQSEESKFARLEKLIIRATKKTKDKASKGKKTPSALDASDLGSDQESAETLNQGQTGKCRLGDFYSYMGSSTTPDCFQQNKWPRPQLTVKIPIIIATSNIVLAVIIEMVLSVFNMSMEQWATFKAMFPSDSCGDAGNDGDGADDDSRDFSQHYEADFFILVPIVATLLLMTVWGPSSFDQVCPEKLFRRRRYRIPLVEQKRAMSAVPSTTLTRARRSFAERQATAACWHYTSCDSPDRAYQVSGQSQLVGSRALLHRLKKSVSFAAEVSEAVSVASSDSGDGGTLEVASVAARPRERPWFPWCALSCD</sequence>
<feature type="transmembrane region" description="Helical" evidence="2">
    <location>
        <begin position="37"/>
        <end position="55"/>
    </location>
</feature>
<evidence type="ECO:0000256" key="1">
    <source>
        <dbReference type="SAM" id="MobiDB-lite"/>
    </source>
</evidence>
<feature type="compositionally biased region" description="Basic residues" evidence="1">
    <location>
        <begin position="361"/>
        <end position="370"/>
    </location>
</feature>
<keyword evidence="2" id="KW-1133">Transmembrane helix</keyword>
<protein>
    <submittedName>
        <fullName evidence="3">Uncharacterized protein</fullName>
    </submittedName>
</protein>
<proteinExistence type="predicted"/>
<gene>
    <name evidence="3" type="ORF">AK812_SmicGene13164</name>
</gene>
<evidence type="ECO:0000313" key="4">
    <source>
        <dbReference type="Proteomes" id="UP000186817"/>
    </source>
</evidence>
<dbReference type="OrthoDB" id="447186at2759"/>
<keyword evidence="4" id="KW-1185">Reference proteome</keyword>
<dbReference type="AlphaFoldDB" id="A0A1Q9E8V9"/>
<keyword evidence="2" id="KW-0472">Membrane</keyword>
<feature type="compositionally biased region" description="Polar residues" evidence="1">
    <location>
        <begin position="381"/>
        <end position="392"/>
    </location>
</feature>
<feature type="region of interest" description="Disordered" evidence="1">
    <location>
        <begin position="361"/>
        <end position="392"/>
    </location>
</feature>
<name>A0A1Q9E8V9_SYMMI</name>
<accession>A0A1Q9E8V9</accession>
<comment type="caution">
    <text evidence="3">The sequence shown here is derived from an EMBL/GenBank/DDBJ whole genome shotgun (WGS) entry which is preliminary data.</text>
</comment>
<evidence type="ECO:0000313" key="3">
    <source>
        <dbReference type="EMBL" id="OLQ03853.1"/>
    </source>
</evidence>
<dbReference type="EMBL" id="LSRX01000225">
    <property type="protein sequence ID" value="OLQ03853.1"/>
    <property type="molecule type" value="Genomic_DNA"/>
</dbReference>
<feature type="transmembrane region" description="Helical" evidence="2">
    <location>
        <begin position="496"/>
        <end position="515"/>
    </location>
</feature>
<reference evidence="3 4" key="1">
    <citation type="submission" date="2016-02" db="EMBL/GenBank/DDBJ databases">
        <title>Genome analysis of coral dinoflagellate symbionts highlights evolutionary adaptations to a symbiotic lifestyle.</title>
        <authorList>
            <person name="Aranda M."/>
            <person name="Li Y."/>
            <person name="Liew Y.J."/>
            <person name="Baumgarten S."/>
            <person name="Simakov O."/>
            <person name="Wilson M."/>
            <person name="Piel J."/>
            <person name="Ashoor H."/>
            <person name="Bougouffa S."/>
            <person name="Bajic V.B."/>
            <person name="Ryu T."/>
            <person name="Ravasi T."/>
            <person name="Bayer T."/>
            <person name="Micklem G."/>
            <person name="Kim H."/>
            <person name="Bhak J."/>
            <person name="Lajeunesse T.C."/>
            <person name="Voolstra C.R."/>
        </authorList>
    </citation>
    <scope>NUCLEOTIDE SEQUENCE [LARGE SCALE GENOMIC DNA]</scope>
    <source>
        <strain evidence="3 4">CCMP2467</strain>
    </source>
</reference>
<feature type="transmembrane region" description="Helical" evidence="2">
    <location>
        <begin position="430"/>
        <end position="452"/>
    </location>
</feature>